<dbReference type="InterPro" id="IPR038721">
    <property type="entry name" value="IS701-like_DDE_dom"/>
</dbReference>
<dbReference type="InterPro" id="IPR039365">
    <property type="entry name" value="IS701-like"/>
</dbReference>
<keyword evidence="3" id="KW-1185">Reference proteome</keyword>
<dbReference type="Proteomes" id="UP000630718">
    <property type="component" value="Unassembled WGS sequence"/>
</dbReference>
<name>A0A919AHN7_9ACTN</name>
<evidence type="ECO:0000313" key="3">
    <source>
        <dbReference type="Proteomes" id="UP000630718"/>
    </source>
</evidence>
<dbReference type="EMBL" id="BNBI01000007">
    <property type="protein sequence ID" value="GHF08408.1"/>
    <property type="molecule type" value="Genomic_DNA"/>
</dbReference>
<dbReference type="Pfam" id="PF13546">
    <property type="entry name" value="DDE_5"/>
    <property type="match status" value="1"/>
</dbReference>
<protein>
    <submittedName>
        <fullName evidence="2">ISXo8 transposase</fullName>
    </submittedName>
</protein>
<organism evidence="2 3">
    <name type="scientific">Streptomyces fumanus</name>
    <dbReference type="NCBI Taxonomy" id="67302"/>
    <lineage>
        <taxon>Bacteria</taxon>
        <taxon>Bacillati</taxon>
        <taxon>Actinomycetota</taxon>
        <taxon>Actinomycetes</taxon>
        <taxon>Kitasatosporales</taxon>
        <taxon>Streptomycetaceae</taxon>
        <taxon>Streptomyces</taxon>
    </lineage>
</organism>
<feature type="domain" description="Transposase IS701-like DDE" evidence="1">
    <location>
        <begin position="22"/>
        <end position="269"/>
    </location>
</feature>
<reference evidence="2" key="1">
    <citation type="journal article" date="2014" name="Int. J. Syst. Evol. Microbiol.">
        <title>Complete genome sequence of Corynebacterium casei LMG S-19264T (=DSM 44701T), isolated from a smear-ripened cheese.</title>
        <authorList>
            <consortium name="US DOE Joint Genome Institute (JGI-PGF)"/>
            <person name="Walter F."/>
            <person name="Albersmeier A."/>
            <person name="Kalinowski J."/>
            <person name="Ruckert C."/>
        </authorList>
    </citation>
    <scope>NUCLEOTIDE SEQUENCE</scope>
    <source>
        <strain evidence="2">JCM 4477</strain>
    </source>
</reference>
<comment type="caution">
    <text evidence="2">The sequence shown here is derived from an EMBL/GenBank/DDBJ whole genome shotgun (WGS) entry which is preliminary data.</text>
</comment>
<dbReference type="AlphaFoldDB" id="A0A919AHN7"/>
<dbReference type="RefSeq" id="WP_229910444.1">
    <property type="nucleotide sequence ID" value="NZ_BNBI01000007.1"/>
</dbReference>
<dbReference type="PANTHER" id="PTHR33627:SF1">
    <property type="entry name" value="TRANSPOSASE"/>
    <property type="match status" value="1"/>
</dbReference>
<evidence type="ECO:0000259" key="1">
    <source>
        <dbReference type="Pfam" id="PF13546"/>
    </source>
</evidence>
<sequence>MSTALIRPEAVLGDTLEDLGTELFATLRRSDQRRRGMEYIHGLLSTRGRKSIRNMAALKGSSTGQSLHHFICSSTWDWIPVRRSLAGYLTRTAPPHAYVVRLMTIPKVGRHSVGVGRYFSADEGQALNAQRAVGVWGAADTMTAPLNWRLYLPQTWIKDGLRRNQASIPCEVEPETLGDCVLTACRESLAAWELPAQPVVVDIEEADPVATVHGLRAMGFPAMVRVHGDVPLTVHDPALTGHAAHRLTAPEIMQAARALFRPMARLETVSRSLPAVRRTALVAAVGVRVPGTGPGGAPLSLVGVSAPGRRGPAEMWLTDLPHPAAAVLRFGDCARRVDRDCDEVASQVGIRDYVGRSYGGWHRHTTLASAAHAVCVLSAADPRARRAS</sequence>
<reference evidence="2" key="2">
    <citation type="submission" date="2020-09" db="EMBL/GenBank/DDBJ databases">
        <authorList>
            <person name="Sun Q."/>
            <person name="Ohkuma M."/>
        </authorList>
    </citation>
    <scope>NUCLEOTIDE SEQUENCE</scope>
    <source>
        <strain evidence="2">JCM 4477</strain>
    </source>
</reference>
<proteinExistence type="predicted"/>
<accession>A0A919AHN7</accession>
<gene>
    <name evidence="2" type="ORF">GCM10018772_36910</name>
</gene>
<evidence type="ECO:0000313" key="2">
    <source>
        <dbReference type="EMBL" id="GHF08408.1"/>
    </source>
</evidence>
<dbReference type="PANTHER" id="PTHR33627">
    <property type="entry name" value="TRANSPOSASE"/>
    <property type="match status" value="1"/>
</dbReference>